<evidence type="ECO:0000256" key="7">
    <source>
        <dbReference type="HAMAP-Rule" id="MF_00201"/>
    </source>
</evidence>
<evidence type="ECO:0000313" key="10">
    <source>
        <dbReference type="Proteomes" id="UP000005439"/>
    </source>
</evidence>
<evidence type="ECO:0000256" key="3">
    <source>
        <dbReference type="ARBA" id="ARBA00022763"/>
    </source>
</evidence>
<dbReference type="KEGG" id="sap:Sulac_2919"/>
<dbReference type="PANTHER" id="PTHR33991:SF1">
    <property type="entry name" value="DNA REPAIR PROTEIN RECO"/>
    <property type="match status" value="1"/>
</dbReference>
<dbReference type="InterPro" id="IPR003717">
    <property type="entry name" value="RecO"/>
</dbReference>
<evidence type="ECO:0000313" key="9">
    <source>
        <dbReference type="EMBL" id="AEW06380.1"/>
    </source>
</evidence>
<reference evidence="9 10" key="2">
    <citation type="journal article" date="2012" name="Stand. Genomic Sci.">
        <title>Complete genome sequence of the moderately thermophilic mineral-sulfide-oxidizing firmicute Sulfobacillus acidophilus type strain (NAL(T)).</title>
        <authorList>
            <person name="Anderson I."/>
            <person name="Chertkov O."/>
            <person name="Chen A."/>
            <person name="Saunders E."/>
            <person name="Lapidus A."/>
            <person name="Nolan M."/>
            <person name="Lucas S."/>
            <person name="Hammon N."/>
            <person name="Deshpande S."/>
            <person name="Cheng J.F."/>
            <person name="Han C."/>
            <person name="Tapia R."/>
            <person name="Goodwin L.A."/>
            <person name="Pitluck S."/>
            <person name="Liolios K."/>
            <person name="Pagani I."/>
            <person name="Ivanova N."/>
            <person name="Mikhailova N."/>
            <person name="Pati A."/>
            <person name="Palaniappan K."/>
            <person name="Land M."/>
            <person name="Pan C."/>
            <person name="Rohde M."/>
            <person name="Pukall R."/>
            <person name="Goker M."/>
            <person name="Detter J.C."/>
            <person name="Woyke T."/>
            <person name="Bristow J."/>
            <person name="Eisen J.A."/>
            <person name="Markowitz V."/>
            <person name="Hugenholtz P."/>
            <person name="Kyrpides N.C."/>
            <person name="Klenk H.P."/>
            <person name="Mavromatis K."/>
        </authorList>
    </citation>
    <scope>NUCLEOTIDE SEQUENCE [LARGE SCALE GENOMIC DNA]</scope>
    <source>
        <strain evidence="10">ATCC 700253 / DSM 10332 / NAL</strain>
    </source>
</reference>
<dbReference type="InterPro" id="IPR042242">
    <property type="entry name" value="RecO_C"/>
</dbReference>
<comment type="function">
    <text evidence="7">Involved in DNA repair and RecF pathway recombination.</text>
</comment>
<dbReference type="Pfam" id="PF02565">
    <property type="entry name" value="RecO_C"/>
    <property type="match status" value="1"/>
</dbReference>
<name>G8TZQ0_SULAD</name>
<evidence type="ECO:0000256" key="6">
    <source>
        <dbReference type="ARBA" id="ARBA00033409"/>
    </source>
</evidence>
<dbReference type="Gene3D" id="6.20.220.20">
    <property type="entry name" value="Recombination protein O, zinc-binding domain"/>
    <property type="match status" value="1"/>
</dbReference>
<dbReference type="NCBIfam" id="TIGR00613">
    <property type="entry name" value="reco"/>
    <property type="match status" value="1"/>
</dbReference>
<dbReference type="GO" id="GO:0006310">
    <property type="term" value="P:DNA recombination"/>
    <property type="evidence" value="ECO:0007669"/>
    <property type="project" value="UniProtKB-UniRule"/>
</dbReference>
<gene>
    <name evidence="7" type="primary">recO</name>
    <name evidence="9" type="ordered locus">Sulac_2919</name>
</gene>
<sequence>MAQYQDHVLLLKSRAYREADVIATGFGLKTGKFSAIVKGIRRPKSKFHGHVSPLSYSVLEIYHGRSNLDTVVGAELVKGFPRLALDLDRMGWAMILADTVDQLWADREASPETFTVLVAALDALDHVKSPATVGLAAGFHLLRVAGYGVEWQHCSACEAPLSRGPVAIDVESGEAFCPTCRAGRGGLIFISLGSLRSLQYWLAQNPRKFGQAEVKGQMQTELTELFYRFTVARAGRPLRSFDFLRHVSRLAEVSESEDKA</sequence>
<dbReference type="EMBL" id="CP003179">
    <property type="protein sequence ID" value="AEW06380.1"/>
    <property type="molecule type" value="Genomic_DNA"/>
</dbReference>
<evidence type="ECO:0000256" key="2">
    <source>
        <dbReference type="ARBA" id="ARBA00021310"/>
    </source>
</evidence>
<dbReference type="Proteomes" id="UP000005439">
    <property type="component" value="Chromosome"/>
</dbReference>
<dbReference type="STRING" id="679936.Sulac_2919"/>
<dbReference type="GO" id="GO:0043590">
    <property type="term" value="C:bacterial nucleoid"/>
    <property type="evidence" value="ECO:0007669"/>
    <property type="project" value="TreeGrafter"/>
</dbReference>
<evidence type="ECO:0000259" key="8">
    <source>
        <dbReference type="Pfam" id="PF11967"/>
    </source>
</evidence>
<dbReference type="SUPFAM" id="SSF50249">
    <property type="entry name" value="Nucleic acid-binding proteins"/>
    <property type="match status" value="1"/>
</dbReference>
<comment type="similarity">
    <text evidence="1 7">Belongs to the RecO family.</text>
</comment>
<dbReference type="AlphaFoldDB" id="G8TZQ0"/>
<accession>G8TZQ0</accession>
<dbReference type="InterPro" id="IPR037278">
    <property type="entry name" value="ARFGAP/RecO"/>
</dbReference>
<dbReference type="HOGENOM" id="CLU_066632_2_0_9"/>
<dbReference type="SUPFAM" id="SSF57863">
    <property type="entry name" value="ArfGap/RecO-like zinc finger"/>
    <property type="match status" value="1"/>
</dbReference>
<protein>
    <recommendedName>
        <fullName evidence="2 7">DNA repair protein RecO</fullName>
    </recommendedName>
    <alternativeName>
        <fullName evidence="6 7">Recombination protein O</fullName>
    </alternativeName>
</protein>
<feature type="domain" description="DNA replication/recombination mediator RecO N-terminal" evidence="8">
    <location>
        <begin position="1"/>
        <end position="80"/>
    </location>
</feature>
<keyword evidence="5 7" id="KW-0234">DNA repair</keyword>
<dbReference type="Gene3D" id="1.20.1440.120">
    <property type="entry name" value="Recombination protein O, C-terminal domain"/>
    <property type="match status" value="1"/>
</dbReference>
<keyword evidence="10" id="KW-1185">Reference proteome</keyword>
<evidence type="ECO:0000256" key="5">
    <source>
        <dbReference type="ARBA" id="ARBA00023204"/>
    </source>
</evidence>
<dbReference type="HAMAP" id="MF_00201">
    <property type="entry name" value="RecO"/>
    <property type="match status" value="1"/>
</dbReference>
<reference evidence="10" key="1">
    <citation type="submission" date="2011-12" db="EMBL/GenBank/DDBJ databases">
        <title>The complete genome of chromosome of Sulfobacillus acidophilus DSM 10332.</title>
        <authorList>
            <person name="Lucas S."/>
            <person name="Han J."/>
            <person name="Lapidus A."/>
            <person name="Bruce D."/>
            <person name="Goodwin L."/>
            <person name="Pitluck S."/>
            <person name="Peters L."/>
            <person name="Kyrpides N."/>
            <person name="Mavromatis K."/>
            <person name="Ivanova N."/>
            <person name="Mikhailova N."/>
            <person name="Chertkov O."/>
            <person name="Saunders E."/>
            <person name="Detter J.C."/>
            <person name="Tapia R."/>
            <person name="Han C."/>
            <person name="Land M."/>
            <person name="Hauser L."/>
            <person name="Markowitz V."/>
            <person name="Cheng J.-F."/>
            <person name="Hugenholtz P."/>
            <person name="Woyke T."/>
            <person name="Wu D."/>
            <person name="Pukall R."/>
            <person name="Gehrich-Schroeter G."/>
            <person name="Schneider S."/>
            <person name="Klenk H.-P."/>
            <person name="Eisen J.A."/>
        </authorList>
    </citation>
    <scope>NUCLEOTIDE SEQUENCE [LARGE SCALE GENOMIC DNA]</scope>
    <source>
        <strain evidence="10">ATCC 700253 / DSM 10332 / NAL</strain>
    </source>
</reference>
<dbReference type="InterPro" id="IPR022572">
    <property type="entry name" value="DNA_rep/recomb_RecO_N"/>
</dbReference>
<dbReference type="PANTHER" id="PTHR33991">
    <property type="entry name" value="DNA REPAIR PROTEIN RECO"/>
    <property type="match status" value="1"/>
</dbReference>
<evidence type="ECO:0000256" key="1">
    <source>
        <dbReference type="ARBA" id="ARBA00007452"/>
    </source>
</evidence>
<proteinExistence type="inferred from homology"/>
<dbReference type="Pfam" id="PF11967">
    <property type="entry name" value="RecO_N"/>
    <property type="match status" value="1"/>
</dbReference>
<keyword evidence="3 7" id="KW-0227">DNA damage</keyword>
<dbReference type="PATRIC" id="fig|679936.5.peg.3013"/>
<dbReference type="InterPro" id="IPR012340">
    <property type="entry name" value="NA-bd_OB-fold"/>
</dbReference>
<organism evidence="9 10">
    <name type="scientific">Sulfobacillus acidophilus (strain ATCC 700253 / DSM 10332 / NAL)</name>
    <dbReference type="NCBI Taxonomy" id="679936"/>
    <lineage>
        <taxon>Bacteria</taxon>
        <taxon>Bacillati</taxon>
        <taxon>Bacillota</taxon>
        <taxon>Clostridia</taxon>
        <taxon>Eubacteriales</taxon>
        <taxon>Clostridiales Family XVII. Incertae Sedis</taxon>
        <taxon>Sulfobacillus</taxon>
    </lineage>
</organism>
<keyword evidence="4 7" id="KW-0233">DNA recombination</keyword>
<dbReference type="Gene3D" id="2.40.50.140">
    <property type="entry name" value="Nucleic acid-binding proteins"/>
    <property type="match status" value="1"/>
</dbReference>
<dbReference type="GO" id="GO:0006302">
    <property type="term" value="P:double-strand break repair"/>
    <property type="evidence" value="ECO:0007669"/>
    <property type="project" value="TreeGrafter"/>
</dbReference>
<evidence type="ECO:0000256" key="4">
    <source>
        <dbReference type="ARBA" id="ARBA00023172"/>
    </source>
</evidence>